<dbReference type="GO" id="GO:0005737">
    <property type="term" value="C:cytoplasm"/>
    <property type="evidence" value="ECO:0007669"/>
    <property type="project" value="TreeGrafter"/>
</dbReference>
<dbReference type="Gene3D" id="1.10.510.10">
    <property type="entry name" value="Transferase(Phosphotransferase) domain 1"/>
    <property type="match status" value="2"/>
</dbReference>
<dbReference type="PANTHER" id="PTHR24346">
    <property type="entry name" value="MAP/MICROTUBULE AFFINITY-REGULATING KINASE"/>
    <property type="match status" value="1"/>
</dbReference>
<dbReference type="GO" id="GO:0035556">
    <property type="term" value="P:intracellular signal transduction"/>
    <property type="evidence" value="ECO:0007669"/>
    <property type="project" value="TreeGrafter"/>
</dbReference>
<evidence type="ECO:0000313" key="5">
    <source>
        <dbReference type="Proteomes" id="UP000293045"/>
    </source>
</evidence>
<comment type="caution">
    <text evidence="4">The sequence shown here is derived from an EMBL/GenBank/DDBJ whole genome shotgun (WGS) entry which is preliminary data.</text>
</comment>
<dbReference type="InterPro" id="IPR008271">
    <property type="entry name" value="Ser/Thr_kinase_AS"/>
</dbReference>
<evidence type="ECO:0000256" key="2">
    <source>
        <dbReference type="ARBA" id="ARBA00022840"/>
    </source>
</evidence>
<feature type="domain" description="Protein kinase" evidence="3">
    <location>
        <begin position="139"/>
        <end position="646"/>
    </location>
</feature>
<dbReference type="PROSITE" id="PS50011">
    <property type="entry name" value="PROTEIN_KINASE_DOM"/>
    <property type="match status" value="1"/>
</dbReference>
<accession>A0A4Q9LDM9</accession>
<dbReference type="SUPFAM" id="SSF56112">
    <property type="entry name" value="Protein kinase-like (PK-like)"/>
    <property type="match status" value="1"/>
</dbReference>
<dbReference type="GO" id="GO:0004674">
    <property type="term" value="F:protein serine/threonine kinase activity"/>
    <property type="evidence" value="ECO:0007669"/>
    <property type="project" value="TreeGrafter"/>
</dbReference>
<protein>
    <submittedName>
        <fullName evidence="4">Protein kinase</fullName>
    </submittedName>
</protein>
<name>A0A4Q9LDM9_9MICR</name>
<dbReference type="Proteomes" id="UP000293045">
    <property type="component" value="Unassembled WGS sequence"/>
</dbReference>
<reference evidence="4 5" key="1">
    <citation type="submission" date="2017-12" db="EMBL/GenBank/DDBJ databases">
        <authorList>
            <person name="Pombert J.-F."/>
            <person name="Haag K.L."/>
            <person name="Ebert D."/>
        </authorList>
    </citation>
    <scope>NUCLEOTIDE SEQUENCE [LARGE SCALE GENOMIC DNA]</scope>
    <source>
        <strain evidence="4">IL-BN-2</strain>
    </source>
</reference>
<keyword evidence="4" id="KW-0418">Kinase</keyword>
<dbReference type="SMART" id="SM00220">
    <property type="entry name" value="S_TKc"/>
    <property type="match status" value="1"/>
</dbReference>
<dbReference type="EMBL" id="PIXR01000573">
    <property type="protein sequence ID" value="TBU06028.1"/>
    <property type="molecule type" value="Genomic_DNA"/>
</dbReference>
<evidence type="ECO:0000259" key="3">
    <source>
        <dbReference type="PROSITE" id="PS50011"/>
    </source>
</evidence>
<dbReference type="PROSITE" id="PS00108">
    <property type="entry name" value="PROTEIN_KINASE_ST"/>
    <property type="match status" value="1"/>
</dbReference>
<dbReference type="PANTHER" id="PTHR24346:SF30">
    <property type="entry name" value="MATERNAL EMBRYONIC LEUCINE ZIPPER KINASE"/>
    <property type="match status" value="1"/>
</dbReference>
<dbReference type="VEuPathDB" id="MicrosporidiaDB:CWI39_0573p0020"/>
<dbReference type="InterPro" id="IPR011009">
    <property type="entry name" value="Kinase-like_dom_sf"/>
</dbReference>
<gene>
    <name evidence="4" type="ORF">CWI39_0573p0020</name>
</gene>
<dbReference type="VEuPathDB" id="MicrosporidiaDB:CWI36_0997p0010"/>
<dbReference type="Pfam" id="PF00069">
    <property type="entry name" value="Pkinase"/>
    <property type="match status" value="2"/>
</dbReference>
<keyword evidence="1" id="KW-0547">Nucleotide-binding</keyword>
<evidence type="ECO:0000313" key="4">
    <source>
        <dbReference type="EMBL" id="TBU06028.1"/>
    </source>
</evidence>
<evidence type="ECO:0000256" key="1">
    <source>
        <dbReference type="ARBA" id="ARBA00022741"/>
    </source>
</evidence>
<proteinExistence type="predicted"/>
<sequence length="1060" mass="119376">MLKKENTTDKTLCSEEIESAKLLGFKIVKILGTGTYGKVALCIKNSEINTCYYKDSDYHYTVGNKIDSVNDLYSNNGFLSKSIPFNTSTVNNTPLNISTVNSAPLNNSYHNNTPLNTSTVNSAPLNNSHPNNTLLNTNYTNNTHLNTGTFNNTLLNNSHDNNTLLNTNYTNNTLLYNNTNTTLYYALKFIRKDTKDLKVHFDRIKSEVQLHSLLNHSNIVKLYYSVQTKHHIVLVMEYVKGKELFYHIQQNTKLSEEQSRYIFNQILDALEYLHSHNIIHRDIKPENIIIGYGNSSKGVINSRGVLYNDKGVLDTISNKGVLYHNSNKGVLDTISNKGVLDTTSNKGVLYHNSNDDTLLDTSTVNNTLLDTSTVNNTLLDTSNDNTLLDTSTANNTLLDTSTANNTLLDTSNDNTLLEPDIEDNTSLSNSSYNNTLLTTSTNYSTYSNTPLTTTSTTPYISTALTNNTINNTPLSNTTTTCINNTPLTTTTTTCINNTPLTTTTTTSINNTPLTDTTTTSITNTPLPTLSVKIIDMGFATLYDPKTTIKNYCGSPYYSPPEMINGSRYIGPEIDIWSMGVLLYNMVEGKLPFDAKSLNTLYSKINRGSFKLSNNISSSLKDLLKCMLCVDISKRITLKGVKAHVWTKGVCVNYCFERISYVDPLIFSKVVEYFSVCGRFLYRKGRVNNRDRVVERIKGVSYRGIDGGVNDRDRVVERIKGVSYKGIDGGVNHNGEGMEGNYEGVNERDSNYEGVNNKDSNYKGVNNSTIQEGVNYDCCMCYTGTCWDNTLYDLNKPIQLSNGTVNTLFNKLYRNNSTETKIYTLLQNKMISGVSLREVGIIRNVCFDSKMCCPILYSERGCMKQNSINFYAEKKCFIGECINNLICNKGVNDSTVNNGYKYIDMNNSIIYDGGVIYNNGKGKEHINEILIDKKKNKPMCSLGWVFDKIKGFFKRKNVKKQIHHKTTLTCTNIKEIIYDLVKSYEYKVSRDNKVLSLLIHEPECVLIDIIVNGDFRIFKVEILYVNGCRDTFDYFCFRLMKEIRDMEDGRIVGEKYRSATF</sequence>
<dbReference type="InterPro" id="IPR000719">
    <property type="entry name" value="Prot_kinase_dom"/>
</dbReference>
<dbReference type="GO" id="GO:0005524">
    <property type="term" value="F:ATP binding"/>
    <property type="evidence" value="ECO:0007669"/>
    <property type="project" value="UniProtKB-KW"/>
</dbReference>
<keyword evidence="2" id="KW-0067">ATP-binding</keyword>
<dbReference type="AlphaFoldDB" id="A0A4Q9LDM9"/>
<organism evidence="4 5">
    <name type="scientific">Hamiltosporidium magnivora</name>
    <dbReference type="NCBI Taxonomy" id="148818"/>
    <lineage>
        <taxon>Eukaryota</taxon>
        <taxon>Fungi</taxon>
        <taxon>Fungi incertae sedis</taxon>
        <taxon>Microsporidia</taxon>
        <taxon>Dubosqiidae</taxon>
        <taxon>Hamiltosporidium</taxon>
    </lineage>
</organism>
<keyword evidence="4" id="KW-0808">Transferase</keyword>